<dbReference type="OrthoDB" id="2382073at2759"/>
<dbReference type="InterPro" id="IPR015421">
    <property type="entry name" value="PyrdxlP-dep_Trfase_major"/>
</dbReference>
<dbReference type="InterPro" id="IPR015422">
    <property type="entry name" value="PyrdxlP-dep_Trfase_small"/>
</dbReference>
<proteinExistence type="inferred from homology"/>
<dbReference type="GO" id="GO:0016740">
    <property type="term" value="F:transferase activity"/>
    <property type="evidence" value="ECO:0007669"/>
    <property type="project" value="UniProtKB-KW"/>
</dbReference>
<protein>
    <recommendedName>
        <fullName evidence="5">Aminotransferase class I/classII large domain-containing protein</fullName>
    </recommendedName>
</protein>
<evidence type="ECO:0000256" key="1">
    <source>
        <dbReference type="ARBA" id="ARBA00001933"/>
    </source>
</evidence>
<dbReference type="AlphaFoldDB" id="A0A1L9UN30"/>
<dbReference type="PANTHER" id="PTHR13693:SF77">
    <property type="entry name" value="8-AMINO-7-OXONONANOATE SYNTHASE"/>
    <property type="match status" value="1"/>
</dbReference>
<dbReference type="InterPro" id="IPR015424">
    <property type="entry name" value="PyrdxlP-dep_Trfase"/>
</dbReference>
<sequence length="471" mass="51804">MSASFLVEWAKAQQPKAPTMKDASVFYRNLEEELDVRRAQHGCIMLHTKEQQENPMVDFSSTDILGLSTSGAVRKGYLAELAKHPDFTLSSHGSRLTDGNSRYLEDVERELAAFHGAEAGLIVNTGSLGNAAIFSVIPRPGDAIVYDELIHASVHDGMKDSLALYRKAFRHNDPESLYDALVAVQESQPQIRNGTRSVLVAVESVYSMDGDICPLQELIETAKEVFPDGNVQFVIDEAHSTGVIGPNGAGLVSALGLEREVAIRLHTFGKALAATGAVILCNETVRTMLINYARSIMFSVAPSFPMLASIRATYQLLRSGETQSAQNRVQEIVKFFLETMTSHPIWDKASDTGLLRLPTYEDAEVQPLALTQIIQLRTRTKHNFYLAFHLQRAGFSVFPISYPVVPKGTERVRIIFHAHNTDAEVMALVAAIAEWAQEMLEIESSGDKTRVPAAARHVYALIAQTHANGSE</sequence>
<keyword evidence="4" id="KW-0663">Pyridoxal phosphate</keyword>
<dbReference type="Pfam" id="PF00155">
    <property type="entry name" value="Aminotran_1_2"/>
    <property type="match status" value="1"/>
</dbReference>
<dbReference type="VEuPathDB" id="FungiDB:ASPBRDRAFT_40752"/>
<dbReference type="GO" id="GO:0009102">
    <property type="term" value="P:biotin biosynthetic process"/>
    <property type="evidence" value="ECO:0007669"/>
    <property type="project" value="TreeGrafter"/>
</dbReference>
<evidence type="ECO:0000259" key="5">
    <source>
        <dbReference type="Pfam" id="PF00155"/>
    </source>
</evidence>
<dbReference type="RefSeq" id="XP_067480381.1">
    <property type="nucleotide sequence ID" value="XM_067624423.1"/>
</dbReference>
<keyword evidence="3" id="KW-0808">Transferase</keyword>
<dbReference type="EMBL" id="KV878682">
    <property type="protein sequence ID" value="OJJ73133.1"/>
    <property type="molecule type" value="Genomic_DNA"/>
</dbReference>
<organism evidence="6 7">
    <name type="scientific">Aspergillus brasiliensis (strain CBS 101740 / IMI 381727 / IBT 21946)</name>
    <dbReference type="NCBI Taxonomy" id="767769"/>
    <lineage>
        <taxon>Eukaryota</taxon>
        <taxon>Fungi</taxon>
        <taxon>Dikarya</taxon>
        <taxon>Ascomycota</taxon>
        <taxon>Pezizomycotina</taxon>
        <taxon>Eurotiomycetes</taxon>
        <taxon>Eurotiomycetidae</taxon>
        <taxon>Eurotiales</taxon>
        <taxon>Aspergillaceae</taxon>
        <taxon>Aspergillus</taxon>
        <taxon>Aspergillus subgen. Circumdati</taxon>
    </lineage>
</organism>
<gene>
    <name evidence="6" type="ORF">ASPBRDRAFT_40752</name>
</gene>
<evidence type="ECO:0000313" key="6">
    <source>
        <dbReference type="EMBL" id="OJJ73133.1"/>
    </source>
</evidence>
<name>A0A1L9UN30_ASPBC</name>
<accession>A0A1L9UN30</accession>
<dbReference type="GO" id="GO:0030170">
    <property type="term" value="F:pyridoxal phosphate binding"/>
    <property type="evidence" value="ECO:0007669"/>
    <property type="project" value="InterPro"/>
</dbReference>
<dbReference type="Gene3D" id="3.90.1150.10">
    <property type="entry name" value="Aspartate Aminotransferase, domain 1"/>
    <property type="match status" value="1"/>
</dbReference>
<dbReference type="InterPro" id="IPR004839">
    <property type="entry name" value="Aminotransferase_I/II_large"/>
</dbReference>
<feature type="domain" description="Aminotransferase class I/classII large" evidence="5">
    <location>
        <begin position="56"/>
        <end position="432"/>
    </location>
</feature>
<dbReference type="OMA" id="FSMDGDQ"/>
<reference evidence="7" key="1">
    <citation type="journal article" date="2017" name="Genome Biol.">
        <title>Comparative genomics reveals high biological diversity and specific adaptations in the industrially and medically important fungal genus Aspergillus.</title>
        <authorList>
            <person name="de Vries R.P."/>
            <person name="Riley R."/>
            <person name="Wiebenga A."/>
            <person name="Aguilar-Osorio G."/>
            <person name="Amillis S."/>
            <person name="Uchima C.A."/>
            <person name="Anderluh G."/>
            <person name="Asadollahi M."/>
            <person name="Askin M."/>
            <person name="Barry K."/>
            <person name="Battaglia E."/>
            <person name="Bayram O."/>
            <person name="Benocci T."/>
            <person name="Braus-Stromeyer S.A."/>
            <person name="Caldana C."/>
            <person name="Canovas D."/>
            <person name="Cerqueira G.C."/>
            <person name="Chen F."/>
            <person name="Chen W."/>
            <person name="Choi C."/>
            <person name="Clum A."/>
            <person name="Dos Santos R.A."/>
            <person name="Damasio A.R."/>
            <person name="Diallinas G."/>
            <person name="Emri T."/>
            <person name="Fekete E."/>
            <person name="Flipphi M."/>
            <person name="Freyberg S."/>
            <person name="Gallo A."/>
            <person name="Gournas C."/>
            <person name="Habgood R."/>
            <person name="Hainaut M."/>
            <person name="Harispe M.L."/>
            <person name="Henrissat B."/>
            <person name="Hilden K.S."/>
            <person name="Hope R."/>
            <person name="Hossain A."/>
            <person name="Karabika E."/>
            <person name="Karaffa L."/>
            <person name="Karanyi Z."/>
            <person name="Krasevec N."/>
            <person name="Kuo A."/>
            <person name="Kusch H."/>
            <person name="LaButti K."/>
            <person name="Lagendijk E.L."/>
            <person name="Lapidus A."/>
            <person name="Levasseur A."/>
            <person name="Lindquist E."/>
            <person name="Lipzen A."/>
            <person name="Logrieco A.F."/>
            <person name="MacCabe A."/>
            <person name="Maekelae M.R."/>
            <person name="Malavazi I."/>
            <person name="Melin P."/>
            <person name="Meyer V."/>
            <person name="Mielnichuk N."/>
            <person name="Miskei M."/>
            <person name="Molnar A.P."/>
            <person name="Mule G."/>
            <person name="Ngan C.Y."/>
            <person name="Orejas M."/>
            <person name="Orosz E."/>
            <person name="Ouedraogo J.P."/>
            <person name="Overkamp K.M."/>
            <person name="Park H.-S."/>
            <person name="Perrone G."/>
            <person name="Piumi F."/>
            <person name="Punt P.J."/>
            <person name="Ram A.F."/>
            <person name="Ramon A."/>
            <person name="Rauscher S."/>
            <person name="Record E."/>
            <person name="Riano-Pachon D.M."/>
            <person name="Robert V."/>
            <person name="Roehrig J."/>
            <person name="Ruller R."/>
            <person name="Salamov A."/>
            <person name="Salih N.S."/>
            <person name="Samson R.A."/>
            <person name="Sandor E."/>
            <person name="Sanguinetti M."/>
            <person name="Schuetze T."/>
            <person name="Sepcic K."/>
            <person name="Shelest E."/>
            <person name="Sherlock G."/>
            <person name="Sophianopoulou V."/>
            <person name="Squina F.M."/>
            <person name="Sun H."/>
            <person name="Susca A."/>
            <person name="Todd R.B."/>
            <person name="Tsang A."/>
            <person name="Unkles S.E."/>
            <person name="van de Wiele N."/>
            <person name="van Rossen-Uffink D."/>
            <person name="Oliveira J.V."/>
            <person name="Vesth T.C."/>
            <person name="Visser J."/>
            <person name="Yu J.-H."/>
            <person name="Zhou M."/>
            <person name="Andersen M.R."/>
            <person name="Archer D.B."/>
            <person name="Baker S.E."/>
            <person name="Benoit I."/>
            <person name="Brakhage A.A."/>
            <person name="Braus G.H."/>
            <person name="Fischer R."/>
            <person name="Frisvad J.C."/>
            <person name="Goldman G.H."/>
            <person name="Houbraken J."/>
            <person name="Oakley B."/>
            <person name="Pocsi I."/>
            <person name="Scazzocchio C."/>
            <person name="Seiboth B."/>
            <person name="vanKuyk P.A."/>
            <person name="Wortman J."/>
            <person name="Dyer P.S."/>
            <person name="Grigoriev I.V."/>
        </authorList>
    </citation>
    <scope>NUCLEOTIDE SEQUENCE [LARGE SCALE GENOMIC DNA]</scope>
    <source>
        <strain evidence="7">CBS 101740 / IMI 381727 / IBT 21946</strain>
    </source>
</reference>
<dbReference type="Proteomes" id="UP000184499">
    <property type="component" value="Unassembled WGS sequence"/>
</dbReference>
<comment type="cofactor">
    <cofactor evidence="1">
        <name>pyridoxal 5'-phosphate</name>
        <dbReference type="ChEBI" id="CHEBI:597326"/>
    </cofactor>
</comment>
<dbReference type="STRING" id="767769.A0A1L9UN30"/>
<evidence type="ECO:0000256" key="2">
    <source>
        <dbReference type="ARBA" id="ARBA00010008"/>
    </source>
</evidence>
<dbReference type="SUPFAM" id="SSF53383">
    <property type="entry name" value="PLP-dependent transferases"/>
    <property type="match status" value="1"/>
</dbReference>
<evidence type="ECO:0000256" key="3">
    <source>
        <dbReference type="ARBA" id="ARBA00022679"/>
    </source>
</evidence>
<dbReference type="GeneID" id="93576911"/>
<comment type="similarity">
    <text evidence="2">Belongs to the class-II pyridoxal-phosphate-dependent aminotransferase family. BioF subfamily.</text>
</comment>
<dbReference type="InterPro" id="IPR050087">
    <property type="entry name" value="AON_synthase_class-II"/>
</dbReference>
<keyword evidence="7" id="KW-1185">Reference proteome</keyword>
<evidence type="ECO:0000256" key="4">
    <source>
        <dbReference type="ARBA" id="ARBA00022898"/>
    </source>
</evidence>
<dbReference type="Gene3D" id="3.40.640.10">
    <property type="entry name" value="Type I PLP-dependent aspartate aminotransferase-like (Major domain)"/>
    <property type="match status" value="1"/>
</dbReference>
<dbReference type="PANTHER" id="PTHR13693">
    <property type="entry name" value="CLASS II AMINOTRANSFERASE/8-AMINO-7-OXONONANOATE SYNTHASE"/>
    <property type="match status" value="1"/>
</dbReference>
<evidence type="ECO:0000313" key="7">
    <source>
        <dbReference type="Proteomes" id="UP000184499"/>
    </source>
</evidence>